<sequence length="483" mass="53172">MARSSAISKLLAGLQRAPHDYTVPTSIFPSLSVDRIAADLRLTEKGAERGKENEPPSASAAFDDVENLIIERIETEKRAVSASYHDQIQTYDGRRDSLHFEERFSEIRQLAPQAVADFRVEAAQGRDELHLLRRTLVEAERDRDAFRERHGIKRAAKVSSNNSKALSFAILAALFVGETVVNGAFLSKANEQGLLGGVVQAVSFALLNVLVSFAIGLGVVSMINHRNVLMKLVGLVGLAGYLGFAVYLNLAMAHTRELSGHFIVDSGVEVMRRLIEAPLSISDVTSWIFFAVGLTFSVFAMLKGLTLNDTYPGYSAVETARLQAQARYTTRKSDLIDNLREIRDEVSEGMKDIGRDLSVKRGEFDSILQARARLNAAFTDFQSQLERAAISLLSIYREANRRARSDQQPERFSYPFSLDRSPIVADTVSETAGADLRKSIAESQEMLSAQAESVNAEFEAAVARYHQIDDIIPEAGNGATQKG</sequence>
<organism evidence="3 4">
    <name type="scientific">Ancylobacter novellus</name>
    <name type="common">Thiobacillus novellus</name>
    <dbReference type="NCBI Taxonomy" id="921"/>
    <lineage>
        <taxon>Bacteria</taxon>
        <taxon>Pseudomonadati</taxon>
        <taxon>Pseudomonadota</taxon>
        <taxon>Alphaproteobacteria</taxon>
        <taxon>Hyphomicrobiales</taxon>
        <taxon>Xanthobacteraceae</taxon>
        <taxon>Ancylobacter</taxon>
    </lineage>
</organism>
<evidence type="ECO:0000256" key="1">
    <source>
        <dbReference type="SAM" id="Coils"/>
    </source>
</evidence>
<protein>
    <recommendedName>
        <fullName evidence="5">Transmembrane protein</fullName>
    </recommendedName>
</protein>
<feature type="transmembrane region" description="Helical" evidence="2">
    <location>
        <begin position="198"/>
        <end position="220"/>
    </location>
</feature>
<keyword evidence="2" id="KW-0812">Transmembrane</keyword>
<feature type="coiled-coil region" evidence="1">
    <location>
        <begin position="122"/>
        <end position="149"/>
    </location>
</feature>
<evidence type="ECO:0008006" key="5">
    <source>
        <dbReference type="Google" id="ProtNLM"/>
    </source>
</evidence>
<keyword evidence="2" id="KW-0472">Membrane</keyword>
<evidence type="ECO:0000256" key="2">
    <source>
        <dbReference type="SAM" id="Phobius"/>
    </source>
</evidence>
<dbReference type="AlphaFoldDB" id="A0A2W5K584"/>
<comment type="caution">
    <text evidence="3">The sequence shown here is derived from an EMBL/GenBank/DDBJ whole genome shotgun (WGS) entry which is preliminary data.</text>
</comment>
<feature type="transmembrane region" description="Helical" evidence="2">
    <location>
        <begin position="284"/>
        <end position="302"/>
    </location>
</feature>
<reference evidence="3 4" key="1">
    <citation type="submission" date="2017-08" db="EMBL/GenBank/DDBJ databases">
        <title>Infants hospitalized years apart are colonized by the same room-sourced microbial strains.</title>
        <authorList>
            <person name="Brooks B."/>
            <person name="Olm M.R."/>
            <person name="Firek B.A."/>
            <person name="Baker R."/>
            <person name="Thomas B.C."/>
            <person name="Morowitz M.J."/>
            <person name="Banfield J.F."/>
        </authorList>
    </citation>
    <scope>NUCLEOTIDE SEQUENCE [LARGE SCALE GENOMIC DNA]</scope>
    <source>
        <strain evidence="3">S2_005_003_R2_43</strain>
    </source>
</reference>
<dbReference type="Proteomes" id="UP000249577">
    <property type="component" value="Unassembled WGS sequence"/>
</dbReference>
<proteinExistence type="predicted"/>
<evidence type="ECO:0000313" key="4">
    <source>
        <dbReference type="Proteomes" id="UP000249577"/>
    </source>
</evidence>
<evidence type="ECO:0000313" key="3">
    <source>
        <dbReference type="EMBL" id="PZQ12336.1"/>
    </source>
</evidence>
<feature type="transmembrane region" description="Helical" evidence="2">
    <location>
        <begin position="232"/>
        <end position="252"/>
    </location>
</feature>
<accession>A0A2W5K584</accession>
<keyword evidence="2" id="KW-1133">Transmembrane helix</keyword>
<dbReference type="EMBL" id="QFPN01000009">
    <property type="protein sequence ID" value="PZQ12336.1"/>
    <property type="molecule type" value="Genomic_DNA"/>
</dbReference>
<name>A0A2W5K584_ANCNO</name>
<gene>
    <name evidence="3" type="ORF">DI565_16015</name>
</gene>
<keyword evidence="1" id="KW-0175">Coiled coil</keyword>
<feature type="transmembrane region" description="Helical" evidence="2">
    <location>
        <begin position="165"/>
        <end position="186"/>
    </location>
</feature>